<comment type="pathway">
    <text evidence="3">Protein modification; protein ubiquitination.</text>
</comment>
<evidence type="ECO:0000256" key="12">
    <source>
        <dbReference type="ARBA" id="ARBA00022989"/>
    </source>
</evidence>
<organism evidence="18 19">
    <name type="scientific">Polyporus arcularius HHB13444</name>
    <dbReference type="NCBI Taxonomy" id="1314778"/>
    <lineage>
        <taxon>Eukaryota</taxon>
        <taxon>Fungi</taxon>
        <taxon>Dikarya</taxon>
        <taxon>Basidiomycota</taxon>
        <taxon>Agaricomycotina</taxon>
        <taxon>Agaricomycetes</taxon>
        <taxon>Polyporales</taxon>
        <taxon>Polyporaceae</taxon>
        <taxon>Polyporus</taxon>
    </lineage>
</organism>
<evidence type="ECO:0000256" key="16">
    <source>
        <dbReference type="SAM" id="Phobius"/>
    </source>
</evidence>
<dbReference type="Pfam" id="PF13639">
    <property type="entry name" value="zf-RING_2"/>
    <property type="match status" value="1"/>
</dbReference>
<feature type="transmembrane region" description="Helical" evidence="16">
    <location>
        <begin position="584"/>
        <end position="602"/>
    </location>
</feature>
<keyword evidence="7" id="KW-0479">Metal-binding</keyword>
<dbReference type="SUPFAM" id="SSF57850">
    <property type="entry name" value="RING/U-box"/>
    <property type="match status" value="1"/>
</dbReference>
<evidence type="ECO:0000256" key="3">
    <source>
        <dbReference type="ARBA" id="ARBA00004906"/>
    </source>
</evidence>
<name>A0A5C3PM19_9APHY</name>
<keyword evidence="6 16" id="KW-0812">Transmembrane</keyword>
<evidence type="ECO:0000256" key="4">
    <source>
        <dbReference type="ARBA" id="ARBA00012483"/>
    </source>
</evidence>
<feature type="transmembrane region" description="Helical" evidence="16">
    <location>
        <begin position="363"/>
        <end position="381"/>
    </location>
</feature>
<dbReference type="Pfam" id="PF11145">
    <property type="entry name" value="DUF2921"/>
    <property type="match status" value="1"/>
</dbReference>
<dbReference type="EMBL" id="ML211172">
    <property type="protein sequence ID" value="TFK87033.1"/>
    <property type="molecule type" value="Genomic_DNA"/>
</dbReference>
<keyword evidence="9 14" id="KW-0863">Zinc-finger</keyword>
<evidence type="ECO:0000259" key="17">
    <source>
        <dbReference type="PROSITE" id="PS50089"/>
    </source>
</evidence>
<dbReference type="GO" id="GO:0061630">
    <property type="term" value="F:ubiquitin protein ligase activity"/>
    <property type="evidence" value="ECO:0007669"/>
    <property type="project" value="UniProtKB-EC"/>
</dbReference>
<dbReference type="PANTHER" id="PTHR22763">
    <property type="entry name" value="RING ZINC FINGER PROTEIN"/>
    <property type="match status" value="1"/>
</dbReference>
<evidence type="ECO:0000256" key="1">
    <source>
        <dbReference type="ARBA" id="ARBA00000900"/>
    </source>
</evidence>
<dbReference type="Proteomes" id="UP000308197">
    <property type="component" value="Unassembled WGS sequence"/>
</dbReference>
<dbReference type="GO" id="GO:0008270">
    <property type="term" value="F:zinc ion binding"/>
    <property type="evidence" value="ECO:0007669"/>
    <property type="project" value="UniProtKB-KW"/>
</dbReference>
<feature type="compositionally biased region" description="Pro residues" evidence="15">
    <location>
        <begin position="462"/>
        <end position="476"/>
    </location>
</feature>
<feature type="transmembrane region" description="Helical" evidence="16">
    <location>
        <begin position="531"/>
        <end position="564"/>
    </location>
</feature>
<dbReference type="EC" id="2.3.2.27" evidence="4"/>
<dbReference type="PROSITE" id="PS50089">
    <property type="entry name" value="ZF_RING_2"/>
    <property type="match status" value="1"/>
</dbReference>
<keyword evidence="19" id="KW-1185">Reference proteome</keyword>
<evidence type="ECO:0000256" key="14">
    <source>
        <dbReference type="PROSITE-ProRule" id="PRU00175"/>
    </source>
</evidence>
<dbReference type="InterPro" id="IPR050731">
    <property type="entry name" value="HRD1_E3_ubiq-ligases"/>
</dbReference>
<keyword evidence="11" id="KW-0862">Zinc</keyword>
<dbReference type="Gene3D" id="3.30.40.10">
    <property type="entry name" value="Zinc/RING finger domain, C3HC4 (zinc finger)"/>
    <property type="match status" value="1"/>
</dbReference>
<dbReference type="InterPro" id="IPR013083">
    <property type="entry name" value="Znf_RING/FYVE/PHD"/>
</dbReference>
<keyword evidence="5" id="KW-0808">Transferase</keyword>
<comment type="catalytic activity">
    <reaction evidence="1">
        <text>S-ubiquitinyl-[E2 ubiquitin-conjugating enzyme]-L-cysteine + [acceptor protein]-L-lysine = [E2 ubiquitin-conjugating enzyme]-L-cysteine + N(6)-ubiquitinyl-[acceptor protein]-L-lysine.</text>
        <dbReference type="EC" id="2.3.2.27"/>
    </reaction>
</comment>
<feature type="transmembrane region" description="Helical" evidence="16">
    <location>
        <begin position="402"/>
        <end position="423"/>
    </location>
</feature>
<dbReference type="SMART" id="SM00184">
    <property type="entry name" value="RING"/>
    <property type="match status" value="1"/>
</dbReference>
<dbReference type="AlphaFoldDB" id="A0A5C3PM19"/>
<evidence type="ECO:0000256" key="5">
    <source>
        <dbReference type="ARBA" id="ARBA00022679"/>
    </source>
</evidence>
<evidence type="ECO:0000256" key="2">
    <source>
        <dbReference type="ARBA" id="ARBA00004127"/>
    </source>
</evidence>
<keyword evidence="13 16" id="KW-0472">Membrane</keyword>
<evidence type="ECO:0000313" key="18">
    <source>
        <dbReference type="EMBL" id="TFK87033.1"/>
    </source>
</evidence>
<accession>A0A5C3PM19</accession>
<evidence type="ECO:0000313" key="19">
    <source>
        <dbReference type="Proteomes" id="UP000308197"/>
    </source>
</evidence>
<dbReference type="InterPro" id="IPR021319">
    <property type="entry name" value="DUF2921"/>
</dbReference>
<evidence type="ECO:0000256" key="6">
    <source>
        <dbReference type="ARBA" id="ARBA00022692"/>
    </source>
</evidence>
<evidence type="ECO:0000256" key="15">
    <source>
        <dbReference type="SAM" id="MobiDB-lite"/>
    </source>
</evidence>
<evidence type="ECO:0000256" key="13">
    <source>
        <dbReference type="ARBA" id="ARBA00023136"/>
    </source>
</evidence>
<feature type="transmembrane region" description="Helical" evidence="16">
    <location>
        <begin position="614"/>
        <end position="631"/>
    </location>
</feature>
<feature type="region of interest" description="Disordered" evidence="15">
    <location>
        <begin position="462"/>
        <end position="509"/>
    </location>
</feature>
<dbReference type="InterPro" id="IPR001841">
    <property type="entry name" value="Znf_RING"/>
</dbReference>
<dbReference type="FunCoup" id="A0A5C3PM19">
    <property type="interactions" value="33"/>
</dbReference>
<dbReference type="GO" id="GO:0012505">
    <property type="term" value="C:endomembrane system"/>
    <property type="evidence" value="ECO:0007669"/>
    <property type="project" value="UniProtKB-SubCell"/>
</dbReference>
<reference evidence="18 19" key="1">
    <citation type="journal article" date="2019" name="Nat. Ecol. Evol.">
        <title>Megaphylogeny resolves global patterns of mushroom evolution.</title>
        <authorList>
            <person name="Varga T."/>
            <person name="Krizsan K."/>
            <person name="Foldi C."/>
            <person name="Dima B."/>
            <person name="Sanchez-Garcia M."/>
            <person name="Sanchez-Ramirez S."/>
            <person name="Szollosi G.J."/>
            <person name="Szarkandi J.G."/>
            <person name="Papp V."/>
            <person name="Albert L."/>
            <person name="Andreopoulos W."/>
            <person name="Angelini C."/>
            <person name="Antonin V."/>
            <person name="Barry K.W."/>
            <person name="Bougher N.L."/>
            <person name="Buchanan P."/>
            <person name="Buyck B."/>
            <person name="Bense V."/>
            <person name="Catcheside P."/>
            <person name="Chovatia M."/>
            <person name="Cooper J."/>
            <person name="Damon W."/>
            <person name="Desjardin D."/>
            <person name="Finy P."/>
            <person name="Geml J."/>
            <person name="Haridas S."/>
            <person name="Hughes K."/>
            <person name="Justo A."/>
            <person name="Karasinski D."/>
            <person name="Kautmanova I."/>
            <person name="Kiss B."/>
            <person name="Kocsube S."/>
            <person name="Kotiranta H."/>
            <person name="LaButti K.M."/>
            <person name="Lechner B.E."/>
            <person name="Liimatainen K."/>
            <person name="Lipzen A."/>
            <person name="Lukacs Z."/>
            <person name="Mihaltcheva S."/>
            <person name="Morgado L.N."/>
            <person name="Niskanen T."/>
            <person name="Noordeloos M.E."/>
            <person name="Ohm R.A."/>
            <person name="Ortiz-Santana B."/>
            <person name="Ovrebo C."/>
            <person name="Racz N."/>
            <person name="Riley R."/>
            <person name="Savchenko A."/>
            <person name="Shiryaev A."/>
            <person name="Soop K."/>
            <person name="Spirin V."/>
            <person name="Szebenyi C."/>
            <person name="Tomsovsky M."/>
            <person name="Tulloss R.E."/>
            <person name="Uehling J."/>
            <person name="Grigoriev I.V."/>
            <person name="Vagvolgyi C."/>
            <person name="Papp T."/>
            <person name="Martin F.M."/>
            <person name="Miettinen O."/>
            <person name="Hibbett D.S."/>
            <person name="Nagy L.G."/>
        </authorList>
    </citation>
    <scope>NUCLEOTIDE SEQUENCE [LARGE SCALE GENOMIC DNA]</scope>
    <source>
        <strain evidence="18 19">HHB13444</strain>
    </source>
</reference>
<dbReference type="GO" id="GO:0043161">
    <property type="term" value="P:proteasome-mediated ubiquitin-dependent protein catabolic process"/>
    <property type="evidence" value="ECO:0007669"/>
    <property type="project" value="TreeGrafter"/>
</dbReference>
<sequence>MSTPADEQIRDLENGTDNIASQPRSSVPSLLFISLALFMLMNGHGDEFATTREMYVNGLQSLNHQLGNFSAWLNGTETNFTLPVQDPNTMPLVAAFLPYGREVDPAKASYYSNMTGFWHGDVQLHNLTSLNVTEQSSPWRHLSEQFMIPTNLSTIPELLGPWNWTRTNKVTLNVADKLVPLGQGGNETKDIAIIHGRVELSDPKSSDDLRLDFEGIHVVSTGTVYAFAESPGHGIDLRTLPALVPESLRNDSARAVEVELSARISKLKEKINSGAFEQDSSSGDSDSPKTKCSFRLFTQLEASTVPKERMEELEHEYEEPTGISTVKPPELSLDGVLLSQNCGILYEVKHVVGLQTQKLYSKITTYAGMSTLVNFFLLALFRRQASQSSSAAGLSRVSRYTFLIQSLIDAISFVGHITVAIIAEGRPSLSVLAPAGLACLLFIYEAQFAVLIGQIQAPEDVSPPQPAIPSPSPQPATPAANEDGTAPADGSHPAPTPAPAPAPPTPAAQATRPGFWHYLWQHIRTDPAARLWLLMSLCLIVVFRVVIMLSIPLFFIGSLYSWMWMLQIYRSARRARSSGLSTEYLVGTTVGRLFFALYFLGCPKNIFDVEPRRWIYAVALLMFLQVLVIFLQENVDSGFFLPRRMARVQTYDYHPPMPLPDPEAPDQTLGDCAICMDAILVDPSLQARSKSSDGKERPAIGLGISRAGILGKVGASARKSYSLAPCHHLFHTACLERWLAIKNICPQCRRPLPPL</sequence>
<feature type="compositionally biased region" description="Pro residues" evidence="15">
    <location>
        <begin position="494"/>
        <end position="506"/>
    </location>
</feature>
<evidence type="ECO:0000256" key="8">
    <source>
        <dbReference type="ARBA" id="ARBA00022729"/>
    </source>
</evidence>
<keyword evidence="8" id="KW-0732">Signal</keyword>
<evidence type="ECO:0000256" key="9">
    <source>
        <dbReference type="ARBA" id="ARBA00022771"/>
    </source>
</evidence>
<comment type="subcellular location">
    <subcellularLocation>
        <location evidence="2">Endomembrane system</location>
        <topology evidence="2">Multi-pass membrane protein</topology>
    </subcellularLocation>
</comment>
<feature type="transmembrane region" description="Helical" evidence="16">
    <location>
        <begin position="429"/>
        <end position="452"/>
    </location>
</feature>
<gene>
    <name evidence="18" type="ORF">K466DRAFT_663336</name>
</gene>
<evidence type="ECO:0000256" key="10">
    <source>
        <dbReference type="ARBA" id="ARBA00022786"/>
    </source>
</evidence>
<proteinExistence type="predicted"/>
<feature type="domain" description="RING-type" evidence="17">
    <location>
        <begin position="672"/>
        <end position="749"/>
    </location>
</feature>
<keyword evidence="10" id="KW-0833">Ubl conjugation pathway</keyword>
<dbReference type="InParanoid" id="A0A5C3PM19"/>
<evidence type="ECO:0000256" key="11">
    <source>
        <dbReference type="ARBA" id="ARBA00022833"/>
    </source>
</evidence>
<protein>
    <recommendedName>
        <fullName evidence="4">RING-type E3 ubiquitin transferase</fullName>
        <ecNumber evidence="4">2.3.2.27</ecNumber>
    </recommendedName>
</protein>
<evidence type="ECO:0000256" key="7">
    <source>
        <dbReference type="ARBA" id="ARBA00022723"/>
    </source>
</evidence>
<dbReference type="PANTHER" id="PTHR22763:SF162">
    <property type="entry name" value="TRANSMEMBRANE E3 UBIQUITIN-PROTEIN LIGASE 1"/>
    <property type="match status" value="1"/>
</dbReference>
<keyword evidence="12 16" id="KW-1133">Transmembrane helix</keyword>
<dbReference type="STRING" id="1314778.A0A5C3PM19"/>